<dbReference type="AlphaFoldDB" id="A0A0P1ED41"/>
<evidence type="ECO:0000256" key="2">
    <source>
        <dbReference type="SAM" id="SignalP"/>
    </source>
</evidence>
<keyword evidence="1" id="KW-0472">Membrane</keyword>
<dbReference type="Pfam" id="PF13795">
    <property type="entry name" value="HupE_UreJ_2"/>
    <property type="match status" value="1"/>
</dbReference>
<accession>A0A0P1ED41</accession>
<feature type="transmembrane region" description="Helical" evidence="1">
    <location>
        <begin position="357"/>
        <end position="381"/>
    </location>
</feature>
<organism evidence="3 4">
    <name type="scientific">Ruegeria atlantica</name>
    <dbReference type="NCBI Taxonomy" id="81569"/>
    <lineage>
        <taxon>Bacteria</taxon>
        <taxon>Pseudomonadati</taxon>
        <taxon>Pseudomonadota</taxon>
        <taxon>Alphaproteobacteria</taxon>
        <taxon>Rhodobacterales</taxon>
        <taxon>Roseobacteraceae</taxon>
        <taxon>Ruegeria</taxon>
    </lineage>
</organism>
<feature type="chain" id="PRO_5006061447" description="HupE / UreJ protein" evidence="2">
    <location>
        <begin position="22"/>
        <end position="416"/>
    </location>
</feature>
<evidence type="ECO:0008006" key="5">
    <source>
        <dbReference type="Google" id="ProtNLM"/>
    </source>
</evidence>
<feature type="transmembrane region" description="Helical" evidence="1">
    <location>
        <begin position="289"/>
        <end position="310"/>
    </location>
</feature>
<keyword evidence="1" id="KW-0812">Transmembrane</keyword>
<reference evidence="3 4" key="1">
    <citation type="submission" date="2015-09" db="EMBL/GenBank/DDBJ databases">
        <authorList>
            <consortium name="Swine Surveillance"/>
        </authorList>
    </citation>
    <scope>NUCLEOTIDE SEQUENCE [LARGE SCALE GENOMIC DNA]</scope>
    <source>
        <strain evidence="3 4">CECT 4292</strain>
    </source>
</reference>
<dbReference type="EMBL" id="CYPU01000021">
    <property type="protein sequence ID" value="CUH47042.1"/>
    <property type="molecule type" value="Genomic_DNA"/>
</dbReference>
<name>A0A0P1ED41_9RHOB</name>
<evidence type="ECO:0000313" key="3">
    <source>
        <dbReference type="EMBL" id="CUH47042.1"/>
    </source>
</evidence>
<keyword evidence="2" id="KW-0732">Signal</keyword>
<evidence type="ECO:0000256" key="1">
    <source>
        <dbReference type="SAM" id="Phobius"/>
    </source>
</evidence>
<sequence>MRLLVVLCTLLVGLSAAPSQAHFKLNQNVRIHHVVHSDDGLDVYLRMPMSYLVAELVGPEGADGLPTPAPYTSNRLEDGVLMHYVAQEELRNDPDGFARIAADEIVLSVKGQIQAASVTVLRLHPLGTEPGFANLSEAKAALASGDVFPASANETYVGDVMVDIHLRYDSGFVGAYSLSHRSNPELQGQEDTANLILDYNGQAIRTFRATGLMHDPVNVSGSTTAAAATFIVEGVRHILEGPDHVLFVLCMIIGALNLRSLLARVTGFTIGHTVTLILGFFGIAPSGAWFIPTVELAIALSIVYAAVMAVTASNQEHGDLKAFGVTSSIGLLHGFGFSFMLHQILQVDAPNVWHSLLAFNIGVEIGQLMIVLLVWPLVLFLRKQPGKIWIGSRATVAACAAVIAMVWVVERAEFLL</sequence>
<proteinExistence type="predicted"/>
<dbReference type="RefSeq" id="WP_082637019.1">
    <property type="nucleotide sequence ID" value="NZ_CYPU01000021.1"/>
</dbReference>
<protein>
    <recommendedName>
        <fullName evidence="5">HupE / UreJ protein</fullName>
    </recommendedName>
</protein>
<feature type="transmembrane region" description="Helical" evidence="1">
    <location>
        <begin position="388"/>
        <end position="409"/>
    </location>
</feature>
<feature type="transmembrane region" description="Helical" evidence="1">
    <location>
        <begin position="322"/>
        <end position="345"/>
    </location>
</feature>
<dbReference type="OrthoDB" id="9808870at2"/>
<feature type="signal peptide" evidence="2">
    <location>
        <begin position="1"/>
        <end position="21"/>
    </location>
</feature>
<keyword evidence="1" id="KW-1133">Transmembrane helix</keyword>
<evidence type="ECO:0000313" key="4">
    <source>
        <dbReference type="Proteomes" id="UP000050783"/>
    </source>
</evidence>
<dbReference type="GeneID" id="55492474"/>
<dbReference type="InterPro" id="IPR032809">
    <property type="entry name" value="Put_HupE_UreJ"/>
</dbReference>
<gene>
    <name evidence="3" type="ORF">RUA4292_01209</name>
</gene>
<feature type="transmembrane region" description="Helical" evidence="1">
    <location>
        <begin position="265"/>
        <end position="283"/>
    </location>
</feature>
<dbReference type="Proteomes" id="UP000050783">
    <property type="component" value="Unassembled WGS sequence"/>
</dbReference>